<evidence type="ECO:0000313" key="2">
    <source>
        <dbReference type="EMBL" id="OBQ70053.1"/>
    </source>
</evidence>
<dbReference type="AlphaFoldDB" id="A0A1A5QNQ9"/>
<evidence type="ECO:0000313" key="3">
    <source>
        <dbReference type="Proteomes" id="UP000093737"/>
    </source>
</evidence>
<evidence type="ECO:0000313" key="1">
    <source>
        <dbReference type="EMBL" id="OBP78014.1"/>
    </source>
</evidence>
<comment type="caution">
    <text evidence="1">The sequence shown here is derived from an EMBL/GenBank/DDBJ whole genome shotgun (WGS) entry which is preliminary data.</text>
</comment>
<organism evidence="1 4">
    <name type="scientific">Rhizobium loti</name>
    <name type="common">Mesorhizobium loti</name>
    <dbReference type="NCBI Taxonomy" id="381"/>
    <lineage>
        <taxon>Bacteria</taxon>
        <taxon>Pseudomonadati</taxon>
        <taxon>Pseudomonadota</taxon>
        <taxon>Alphaproteobacteria</taxon>
        <taxon>Hyphomicrobiales</taxon>
        <taxon>Phyllobacteriaceae</taxon>
        <taxon>Mesorhizobium</taxon>
    </lineage>
</organism>
<dbReference type="Proteomes" id="UP000093737">
    <property type="component" value="Unassembled WGS sequence"/>
</dbReference>
<sequence>MAGRDAPFRSEIRDHLKGRTEALEAVELLARGLSVRDIEDAFKDESGRLLLSKTAVSEIGELWAARAGAGGLGLQGLRPSYCCI</sequence>
<accession>A0A1A5QNQ9</accession>
<name>A0A1A5QNQ9_RHILI</name>
<reference evidence="1" key="3">
    <citation type="submission" date="2016-06" db="EMBL/GenBank/DDBJ databases">
        <authorList>
            <person name="Kjaerup R.B."/>
            <person name="Dalgaard T.S."/>
            <person name="Juul-Madsen H.R."/>
        </authorList>
    </citation>
    <scope>NUCLEOTIDE SEQUENCE</scope>
    <source>
        <strain evidence="1">R7ANS::ICEMlSym2042</strain>
    </source>
</reference>
<protein>
    <submittedName>
        <fullName evidence="1">Uncharacterized protein</fullName>
    </submittedName>
</protein>
<reference evidence="2 3" key="1">
    <citation type="submission" date="2016-05" db="EMBL/GenBank/DDBJ databases">
        <authorList>
            <person name="Ramsay J.P."/>
        </authorList>
    </citation>
    <scope>NUCLEOTIDE SEQUENCE [LARGE SCALE GENOMIC DNA]</scope>
    <source>
        <strain evidence="2 3">NZP2042</strain>
    </source>
</reference>
<evidence type="ECO:0000313" key="4">
    <source>
        <dbReference type="Proteomes" id="UP000093748"/>
    </source>
</evidence>
<proteinExistence type="predicted"/>
<dbReference type="EMBL" id="LZTJ01000009">
    <property type="protein sequence ID" value="OBP78014.1"/>
    <property type="molecule type" value="Genomic_DNA"/>
</dbReference>
<dbReference type="Proteomes" id="UP000093748">
    <property type="component" value="Unassembled WGS sequence"/>
</dbReference>
<gene>
    <name evidence="2" type="ORF">A8145_28845</name>
    <name evidence="1" type="ORF">BAE39_30730</name>
</gene>
<dbReference type="EMBL" id="LYTK01000005">
    <property type="protein sequence ID" value="OBQ70053.1"/>
    <property type="molecule type" value="Genomic_DNA"/>
</dbReference>
<reference evidence="4" key="2">
    <citation type="submission" date="2016-06" db="EMBL/GenBank/DDBJ databases">
        <title>NZP2037 Pacbio-Illumina hybrid assembly.</title>
        <authorList>
            <person name="Ramsay J.P."/>
        </authorList>
    </citation>
    <scope>NUCLEOTIDE SEQUENCE [LARGE SCALE GENOMIC DNA]</scope>
    <source>
        <strain evidence="4">R7ANS::ICEMlSym2042</strain>
    </source>
</reference>